<organism evidence="2">
    <name type="scientific">uncultured Rubrobacteraceae bacterium</name>
    <dbReference type="NCBI Taxonomy" id="349277"/>
    <lineage>
        <taxon>Bacteria</taxon>
        <taxon>Bacillati</taxon>
        <taxon>Actinomycetota</taxon>
        <taxon>Rubrobacteria</taxon>
        <taxon>Rubrobacterales</taxon>
        <taxon>Rubrobacteraceae</taxon>
        <taxon>environmental samples</taxon>
    </lineage>
</organism>
<evidence type="ECO:0000256" key="1">
    <source>
        <dbReference type="SAM" id="MobiDB-lite"/>
    </source>
</evidence>
<feature type="non-terminal residue" evidence="2">
    <location>
        <position position="1"/>
    </location>
</feature>
<proteinExistence type="predicted"/>
<dbReference type="AlphaFoldDB" id="A0A6J4T6E9"/>
<dbReference type="EMBL" id="CADCVK010000481">
    <property type="protein sequence ID" value="CAA9514753.1"/>
    <property type="molecule type" value="Genomic_DNA"/>
</dbReference>
<feature type="region of interest" description="Disordered" evidence="1">
    <location>
        <begin position="1"/>
        <end position="197"/>
    </location>
</feature>
<dbReference type="GO" id="GO:0003678">
    <property type="term" value="F:DNA helicase activity"/>
    <property type="evidence" value="ECO:0007669"/>
    <property type="project" value="UniProtKB-EC"/>
</dbReference>
<feature type="compositionally biased region" description="Low complexity" evidence="1">
    <location>
        <begin position="28"/>
        <end position="41"/>
    </location>
</feature>
<feature type="compositionally biased region" description="Basic and acidic residues" evidence="1">
    <location>
        <begin position="162"/>
        <end position="173"/>
    </location>
</feature>
<protein>
    <submittedName>
        <fullName evidence="2">RuvA</fullName>
        <ecNumber evidence="2">3.6.4.12</ecNumber>
    </submittedName>
</protein>
<reference evidence="2" key="1">
    <citation type="submission" date="2020-02" db="EMBL/GenBank/DDBJ databases">
        <authorList>
            <person name="Meier V. D."/>
        </authorList>
    </citation>
    <scope>NUCLEOTIDE SEQUENCE</scope>
    <source>
        <strain evidence="2">AVDCRST_MAG12</strain>
    </source>
</reference>
<gene>
    <name evidence="2" type="ORF">AVDCRST_MAG12-3418</name>
</gene>
<feature type="compositionally biased region" description="Basic residues" evidence="1">
    <location>
        <begin position="13"/>
        <end position="23"/>
    </location>
</feature>
<evidence type="ECO:0000313" key="2">
    <source>
        <dbReference type="EMBL" id="CAA9514753.1"/>
    </source>
</evidence>
<feature type="non-terminal residue" evidence="2">
    <location>
        <position position="197"/>
    </location>
</feature>
<keyword evidence="2" id="KW-0378">Hydrolase</keyword>
<feature type="compositionally biased region" description="Basic and acidic residues" evidence="1">
    <location>
        <begin position="182"/>
        <end position="197"/>
    </location>
</feature>
<accession>A0A6J4T6E9</accession>
<dbReference type="EC" id="3.6.4.12" evidence="2"/>
<name>A0A6J4T6E9_9ACTN</name>
<sequence>DLQAQRDTGREGHRGRRRGRRGRGVPGIGLARDAAGVALARRGVRDPHAHGGAGGRDAPVRLRGQGGTLGVRRAHGREQGRAEARALGPVHHDAARGLGGGGEGGCDQARLRAGPRQEDGREAGAGAQGQGPRGLRPRADGLRQRRRWRPVYGGQGRARGARLQDRGGREGAQRRAAAGLGREVHKGGVTADREQAL</sequence>
<dbReference type="GO" id="GO:0016787">
    <property type="term" value="F:hydrolase activity"/>
    <property type="evidence" value="ECO:0007669"/>
    <property type="project" value="UniProtKB-KW"/>
</dbReference>
<feature type="compositionally biased region" description="Basic and acidic residues" evidence="1">
    <location>
        <begin position="76"/>
        <end position="95"/>
    </location>
</feature>